<dbReference type="EMBL" id="CABIJS010000015">
    <property type="protein sequence ID" value="VUZ39443.1"/>
    <property type="molecule type" value="Genomic_DNA"/>
</dbReference>
<evidence type="ECO:0000313" key="4">
    <source>
        <dbReference type="EMBL" id="VUZ39446.1"/>
    </source>
</evidence>
<evidence type="ECO:0000313" key="6">
    <source>
        <dbReference type="EMBL" id="VUZ48660.1"/>
    </source>
</evidence>
<organism evidence="4 7">
    <name type="scientific">Hymenolepis diminuta</name>
    <name type="common">Rat tapeworm</name>
    <dbReference type="NCBI Taxonomy" id="6216"/>
    <lineage>
        <taxon>Eukaryota</taxon>
        <taxon>Metazoa</taxon>
        <taxon>Spiralia</taxon>
        <taxon>Lophotrochozoa</taxon>
        <taxon>Platyhelminthes</taxon>
        <taxon>Cestoda</taxon>
        <taxon>Eucestoda</taxon>
        <taxon>Cyclophyllidea</taxon>
        <taxon>Hymenolepididae</taxon>
        <taxon>Hymenolepis</taxon>
    </lineage>
</organism>
<protein>
    <recommendedName>
        <fullName evidence="2">Myb-like domain-containing protein</fullName>
    </recommendedName>
</protein>
<sequence>MGTRGVQLSDDGFHVVQDSVSTSRGIVQSEEIKVSSYRVVTTPTPLVTQMSLAEMDSLISPFMRRRADEFTREEINLLVEEIGKLRHILLSKAPQHSRLKKKAWEEVASNLALRFPNGPKRLGMQLKKKWENIVLRTRRKLRDGVLAQEMERNEFLRMVVQYLVEANQAKLQVGESREVGGGASGRAPMEYPSNPPNSSLCVAETVANVADMEGTVNGATNGDCIVVDTPVESLENVQIKRDVDETAPPPPPPSPSPSPTSIASNAGTQTATNSTEASSEEGENEVQDGLLNSENNTTVHVFANANGCPESSEVADEFHLTRRRRKRMFNRESVRQSRVEHELRVKILDMKHRYWQLKFESLKRRISQEEQQQ</sequence>
<dbReference type="InterPro" id="IPR028002">
    <property type="entry name" value="Myb_DNA-bind_5"/>
</dbReference>
<feature type="compositionally biased region" description="Pro residues" evidence="1">
    <location>
        <begin position="247"/>
        <end position="258"/>
    </location>
</feature>
<dbReference type="AlphaFoldDB" id="A0A564XX27"/>
<reference evidence="4 7" key="1">
    <citation type="submission" date="2019-07" db="EMBL/GenBank/DDBJ databases">
        <authorList>
            <person name="Jastrzebski P J."/>
            <person name="Paukszto L."/>
            <person name="Jastrzebski P J."/>
        </authorList>
    </citation>
    <scope>NUCLEOTIDE SEQUENCE [LARGE SCALE GENOMIC DNA]</scope>
    <source>
        <strain evidence="4 7">WMS-il1</strain>
    </source>
</reference>
<dbReference type="PROSITE" id="PS50090">
    <property type="entry name" value="MYB_LIKE"/>
    <property type="match status" value="1"/>
</dbReference>
<feature type="region of interest" description="Disordered" evidence="1">
    <location>
        <begin position="242"/>
        <end position="287"/>
    </location>
</feature>
<feature type="region of interest" description="Disordered" evidence="1">
    <location>
        <begin position="176"/>
        <end position="195"/>
    </location>
</feature>
<dbReference type="SMART" id="SM00717">
    <property type="entry name" value="SANT"/>
    <property type="match status" value="1"/>
</dbReference>
<keyword evidence="7" id="KW-1185">Reference proteome</keyword>
<feature type="domain" description="Myb-like" evidence="2">
    <location>
        <begin position="62"/>
        <end position="134"/>
    </location>
</feature>
<evidence type="ECO:0000313" key="3">
    <source>
        <dbReference type="EMBL" id="VUZ39443.1"/>
    </source>
</evidence>
<dbReference type="EMBL" id="CABIJS010000015">
    <property type="protein sequence ID" value="VUZ39446.1"/>
    <property type="molecule type" value="Genomic_DNA"/>
</dbReference>
<dbReference type="EMBL" id="CABIJS010000299">
    <property type="protein sequence ID" value="VUZ48658.1"/>
    <property type="molecule type" value="Genomic_DNA"/>
</dbReference>
<proteinExistence type="predicted"/>
<dbReference type="Proteomes" id="UP000321570">
    <property type="component" value="Unassembled WGS sequence"/>
</dbReference>
<dbReference type="Pfam" id="PF13873">
    <property type="entry name" value="Myb_DNA-bind_5"/>
    <property type="match status" value="1"/>
</dbReference>
<gene>
    <name evidence="3" type="ORF">WMSIL1_LOCUS705</name>
    <name evidence="4" type="ORF">WMSIL1_LOCUS723</name>
    <name evidence="5" type="ORF">WMSIL1_LOCUS7811</name>
    <name evidence="6" type="ORF">WMSIL1_LOCUS7880</name>
</gene>
<accession>A0A564XX27</accession>
<evidence type="ECO:0000256" key="1">
    <source>
        <dbReference type="SAM" id="MobiDB-lite"/>
    </source>
</evidence>
<dbReference type="EMBL" id="CABIJS010000299">
    <property type="protein sequence ID" value="VUZ48660.1"/>
    <property type="molecule type" value="Genomic_DNA"/>
</dbReference>
<evidence type="ECO:0000259" key="2">
    <source>
        <dbReference type="PROSITE" id="PS50090"/>
    </source>
</evidence>
<evidence type="ECO:0000313" key="7">
    <source>
        <dbReference type="Proteomes" id="UP000321570"/>
    </source>
</evidence>
<evidence type="ECO:0000313" key="5">
    <source>
        <dbReference type="EMBL" id="VUZ48658.1"/>
    </source>
</evidence>
<feature type="compositionally biased region" description="Polar residues" evidence="1">
    <location>
        <begin position="260"/>
        <end position="277"/>
    </location>
</feature>
<name>A0A564XX27_HYMDI</name>
<dbReference type="InterPro" id="IPR001005">
    <property type="entry name" value="SANT/Myb"/>
</dbReference>